<dbReference type="AlphaFoldDB" id="A0A8J6LJ88"/>
<dbReference type="Proteomes" id="UP000657177">
    <property type="component" value="Unassembled WGS sequence"/>
</dbReference>
<evidence type="ECO:0000256" key="1">
    <source>
        <dbReference type="SAM" id="Phobius"/>
    </source>
</evidence>
<organism evidence="2 3">
    <name type="scientific">Capillibacterium thermochitinicola</name>
    <dbReference type="NCBI Taxonomy" id="2699427"/>
    <lineage>
        <taxon>Bacteria</taxon>
        <taxon>Bacillati</taxon>
        <taxon>Bacillota</taxon>
        <taxon>Capillibacterium</taxon>
    </lineage>
</organism>
<feature type="transmembrane region" description="Helical" evidence="1">
    <location>
        <begin position="201"/>
        <end position="225"/>
    </location>
</feature>
<feature type="transmembrane region" description="Helical" evidence="1">
    <location>
        <begin position="121"/>
        <end position="143"/>
    </location>
</feature>
<reference evidence="2" key="1">
    <citation type="submission" date="2020-06" db="EMBL/GenBank/DDBJ databases">
        <title>Novel chitinolytic bacterium.</title>
        <authorList>
            <person name="Ungkulpasvich U."/>
            <person name="Kosugi A."/>
            <person name="Uke A."/>
        </authorList>
    </citation>
    <scope>NUCLEOTIDE SEQUENCE</scope>
    <source>
        <strain evidence="2">UUS1-1</strain>
    </source>
</reference>
<dbReference type="EMBL" id="JAAKDE010000016">
    <property type="protein sequence ID" value="MBA2133561.1"/>
    <property type="molecule type" value="Genomic_DNA"/>
</dbReference>
<evidence type="ECO:0000313" key="3">
    <source>
        <dbReference type="Proteomes" id="UP000657177"/>
    </source>
</evidence>
<dbReference type="Pfam" id="PF04298">
    <property type="entry name" value="Zn_peptidase_2"/>
    <property type="match status" value="1"/>
</dbReference>
<keyword evidence="1" id="KW-0472">Membrane</keyword>
<feature type="transmembrane region" description="Helical" evidence="1">
    <location>
        <begin position="6"/>
        <end position="25"/>
    </location>
</feature>
<dbReference type="InterPro" id="IPR007395">
    <property type="entry name" value="Zn_peptidase_2"/>
</dbReference>
<keyword evidence="1" id="KW-1133">Transmembrane helix</keyword>
<proteinExistence type="predicted"/>
<protein>
    <submittedName>
        <fullName evidence="2">Zinc metallopeptidase</fullName>
    </submittedName>
</protein>
<dbReference type="RefSeq" id="WP_181340031.1">
    <property type="nucleotide sequence ID" value="NZ_JAAKDE010000016.1"/>
</dbReference>
<sequence length="233" mass="25576">MFFPFYDPTYILLIPAIILAVYAQIKVQSTFDHYSRVRASSGVTGAQVARALLDKNNLTDVVVEITPGRLTDHYDPRTKRLRLSAENYHGTSLAALGVAAHETGHAIQHAQEYIPLNLRNAIFPVASFGSSLAFPLFFIGLWFGRGGTFLMDLGILLFTFAVLFQVITLPVEFNASGRALRMLESEGYLMRGGEVAGARKVLSAAALTYLAATAMALLQLLRLVLLRGARRDD</sequence>
<dbReference type="PANTHER" id="PTHR36434:SF1">
    <property type="entry name" value="MEMBRANE PROTEASE YUGP-RELATED"/>
    <property type="match status" value="1"/>
</dbReference>
<name>A0A8J6LJ88_9FIRM</name>
<dbReference type="PANTHER" id="PTHR36434">
    <property type="entry name" value="MEMBRANE PROTEASE YUGP-RELATED"/>
    <property type="match status" value="1"/>
</dbReference>
<keyword evidence="3" id="KW-1185">Reference proteome</keyword>
<keyword evidence="1" id="KW-0812">Transmembrane</keyword>
<gene>
    <name evidence="2" type="ORF">G5B42_08415</name>
</gene>
<feature type="transmembrane region" description="Helical" evidence="1">
    <location>
        <begin position="149"/>
        <end position="171"/>
    </location>
</feature>
<evidence type="ECO:0000313" key="2">
    <source>
        <dbReference type="EMBL" id="MBA2133561.1"/>
    </source>
</evidence>
<accession>A0A8J6LJ88</accession>
<comment type="caution">
    <text evidence="2">The sequence shown here is derived from an EMBL/GenBank/DDBJ whole genome shotgun (WGS) entry which is preliminary data.</text>
</comment>